<dbReference type="InterPro" id="IPR039374">
    <property type="entry name" value="SIP_fam"/>
</dbReference>
<dbReference type="GO" id="GO:0016491">
    <property type="term" value="F:oxidoreductase activity"/>
    <property type="evidence" value="ECO:0007669"/>
    <property type="project" value="InterPro"/>
</dbReference>
<sequence>MSTIPKWLADTVVNVFDPWLYTAEVEDMTYLSQDILSVTFTGEYYRTGFLPGHEIQFRVDDNNFRHYTISTFDELFGRFTVIFYLNRKGPGSDWVTHLEKGDILRFHAERSDMQYNKNTKHHFFFGDETSIGLFHGFKEIAHELDHEYLGVLELREENECALKELSLLLERVEESADAPAVNSIQWMEDMHENCWEVWKNATYYLAGRIYSIQRFRKYLMQRGVSKGQIRVAPFWGK</sequence>
<evidence type="ECO:0000313" key="3">
    <source>
        <dbReference type="Proteomes" id="UP000812270"/>
    </source>
</evidence>
<dbReference type="PANTHER" id="PTHR30157:SF0">
    <property type="entry name" value="NADPH-DEPENDENT FERRIC-CHELATE REDUCTASE"/>
    <property type="match status" value="1"/>
</dbReference>
<reference evidence="2" key="1">
    <citation type="submission" date="2021-06" db="EMBL/GenBank/DDBJ databases">
        <authorList>
            <person name="Huq M.A."/>
        </authorList>
    </citation>
    <scope>NUCLEOTIDE SEQUENCE</scope>
    <source>
        <strain evidence="2">MAH-26</strain>
    </source>
</reference>
<protein>
    <recommendedName>
        <fullName evidence="1">FAD-binding FR-type domain-containing protein</fullName>
    </recommendedName>
</protein>
<organism evidence="2 3">
    <name type="scientific">Pinibacter aurantiacus</name>
    <dbReference type="NCBI Taxonomy" id="2851599"/>
    <lineage>
        <taxon>Bacteria</taxon>
        <taxon>Pseudomonadati</taxon>
        <taxon>Bacteroidota</taxon>
        <taxon>Chitinophagia</taxon>
        <taxon>Chitinophagales</taxon>
        <taxon>Chitinophagaceae</taxon>
        <taxon>Pinibacter</taxon>
    </lineage>
</organism>
<name>A0A9E2SDV9_9BACT</name>
<evidence type="ECO:0000313" key="2">
    <source>
        <dbReference type="EMBL" id="MBV4359189.1"/>
    </source>
</evidence>
<dbReference type="EMBL" id="JAHSPG010000015">
    <property type="protein sequence ID" value="MBV4359189.1"/>
    <property type="molecule type" value="Genomic_DNA"/>
</dbReference>
<keyword evidence="3" id="KW-1185">Reference proteome</keyword>
<dbReference type="PROSITE" id="PS51384">
    <property type="entry name" value="FAD_FR"/>
    <property type="match status" value="1"/>
</dbReference>
<proteinExistence type="predicted"/>
<dbReference type="PANTHER" id="PTHR30157">
    <property type="entry name" value="FERRIC REDUCTASE, NADPH-DEPENDENT"/>
    <property type="match status" value="1"/>
</dbReference>
<dbReference type="AlphaFoldDB" id="A0A9E2SDV9"/>
<dbReference type="InterPro" id="IPR017927">
    <property type="entry name" value="FAD-bd_FR_type"/>
</dbReference>
<evidence type="ECO:0000259" key="1">
    <source>
        <dbReference type="PROSITE" id="PS51384"/>
    </source>
</evidence>
<dbReference type="RefSeq" id="WP_217793150.1">
    <property type="nucleotide sequence ID" value="NZ_JAHSPG010000015.1"/>
</dbReference>
<accession>A0A9E2SDV9</accession>
<dbReference type="Proteomes" id="UP000812270">
    <property type="component" value="Unassembled WGS sequence"/>
</dbReference>
<gene>
    <name evidence="2" type="ORF">KTO63_18620</name>
</gene>
<feature type="domain" description="FAD-binding FR-type" evidence="1">
    <location>
        <begin position="18"/>
        <end position="116"/>
    </location>
</feature>
<comment type="caution">
    <text evidence="2">The sequence shown here is derived from an EMBL/GenBank/DDBJ whole genome shotgun (WGS) entry which is preliminary data.</text>
</comment>